<feature type="modified residue" description="4-aspartylphosphate" evidence="17">
    <location>
        <position position="1121"/>
    </location>
</feature>
<dbReference type="CDD" id="cd17546">
    <property type="entry name" value="REC_hyHK_CKI1_RcsC-like"/>
    <property type="match status" value="2"/>
</dbReference>
<organism evidence="24 25">
    <name type="scientific">Neiella marina</name>
    <dbReference type="NCBI Taxonomy" id="508461"/>
    <lineage>
        <taxon>Bacteria</taxon>
        <taxon>Pseudomonadati</taxon>
        <taxon>Pseudomonadota</taxon>
        <taxon>Gammaproteobacteria</taxon>
        <taxon>Alteromonadales</taxon>
        <taxon>Echinimonadaceae</taxon>
        <taxon>Neiella</taxon>
    </lineage>
</organism>
<keyword evidence="7 19" id="KW-0812">Transmembrane</keyword>
<dbReference type="InterPro" id="IPR036097">
    <property type="entry name" value="HisK_dim/P_sf"/>
</dbReference>
<dbReference type="FunFam" id="1.10.287.130:FF:000002">
    <property type="entry name" value="Two-component osmosensing histidine kinase"/>
    <property type="match status" value="1"/>
</dbReference>
<evidence type="ECO:0000256" key="6">
    <source>
        <dbReference type="ARBA" id="ARBA00022679"/>
    </source>
</evidence>
<evidence type="ECO:0000259" key="22">
    <source>
        <dbReference type="PROSITE" id="PS50112"/>
    </source>
</evidence>
<dbReference type="InterPro" id="IPR036641">
    <property type="entry name" value="HPT_dom_sf"/>
</dbReference>
<keyword evidence="25" id="KW-1185">Reference proteome</keyword>
<evidence type="ECO:0000256" key="10">
    <source>
        <dbReference type="ARBA" id="ARBA00022840"/>
    </source>
</evidence>
<dbReference type="EC" id="2.7.13.3" evidence="3"/>
<dbReference type="SUPFAM" id="SSF52172">
    <property type="entry name" value="CheY-like"/>
    <property type="match status" value="2"/>
</dbReference>
<dbReference type="InterPro" id="IPR004358">
    <property type="entry name" value="Sig_transdc_His_kin-like_C"/>
</dbReference>
<sequence length="1555" mass="174163">MSEESQPLPDDLRDWASRHPAIHYSPSLSLRPDDFITEQGAHSGYASDLYQALNEVLPVRFIPLPPKSWDQQLSALMSGEQDVLAICARTPAREKLFEFTQPVMHQVAGFIINTKTPYLENIDNWSKAHVIGAIDGTALRDYLNQYQFGAKIITTADYEHGIIQVANSDLDVFLTYQSSAHYWAKTGDLKSVRFVPFPNAAPEPNNMCVRKGLPELARLIDWGINQIGEQRMEELRSQWYSKDLDVADAALKSRAMESQSGERRYKNRVWVLSMFGVIAIVVGIMVLQLFRSNQVGDFFGQTKYRRTFATVIALICIAFVASIMLALHNLRLSAYETYQEQMDIAQDGAETILTEWMNEKQINLNLLLNSDFSIYAQILNQLATVGDSDSDQVDNRQLLLDSPVLTKVRQHVSSRFTMTSTTGFFIIGPDNINVASMRGKNIGTRNLLTSAAPELLARAWRGETVLVPPVRSDVFFSAHLQDKQLPPTMFILSPIPDNTGKIIAVFALRIDPSRGFSKNFRSSDIGSTGEVYAINRDGWMLTRSRFETIMLERGELGDNLSSILSVQVDPKLAEQMLGNNDGRKALDTNHHEYLDYRGERVLGSWRWLPQFGFGTVAEIDLDEVLYDFEGARELLIFTLVITLSTIISITIFTSVVGRQAHEISTRSRAELEGLVEDRTRELNAKQERLKQSERDTREILSRAPTAMFTQNAAGEIQQVNLAACRLFAMSEEKLKTRQFADFFIEQQRTLVRAAIDNHLLDPKPQDLLSDETLQIKLLHGELKYVEASLTPIQLAEQPETIISIRDVSADHEASQALRDANKAKSDFLANMSHEIRTPMNAIIGMSSLALQTDLSSKAKNYITKAHNAAESLLGIINDILDFSKIEAGKLEMEAIDFRLDDSMESLANVLTFKVEEKQLELLFDIDADVPKNLLGDPLRLHQILLNLGSNAVKFTDEGEVVIGVKVADRNQSKVKLEFSVKDTGIGMTPEQQARLFQSFSQADTSTTRKYGGTGLGLTISKNLVEMMGGEIWLHSVAGHGSKFIFTGWFGISAQTSEQDELDKLDLEGLRVLLVDDNLSALEVLSNIMVSMGCDVTKVSSGNKAISLIEEDKRTFDLALIDWKMPELDGIETCIQLKQAADNKLRGFIMVSASAKEADKEKARQRGIDQFLRKPLTSSSVFDAMMTIMGRDYRVTKRAALRQEEDAASQDKLAGAYVLLVEDNELNQELAMDLLQNAKIKVDLAENGEIAIDKVRQNDYDGVLMDIQMPVMDGYTATAKIREFDQQQIIIAMTANAMSGDREKVLATGMNDYISKPIKVSNMFSTMAKWIHPQQPIESQQPTVATQNQDSIGKEQVLEFNSIDVKLGLKTCNGNDKLYRKLLRRFVEGQSDFFARYNDAWAELEWDDATRIAHTLKGNAGNIGAIELQAFADNLERSSAKQAAHERIQTELDLTHQALQLVLSEISGLFVADDVAEQKQHASPTIIENNIDHLLALMEDFDVDAQDIVAEWAELAFAPDIQEKINDIQQHLDKYDFDSAKDSLEELRLLLPLSSG</sequence>
<dbReference type="Pfam" id="PF00512">
    <property type="entry name" value="HisKA"/>
    <property type="match status" value="1"/>
</dbReference>
<dbReference type="Pfam" id="PF00497">
    <property type="entry name" value="SBP_bac_3"/>
    <property type="match status" value="1"/>
</dbReference>
<keyword evidence="8" id="KW-0547">Nucleotide-binding</keyword>
<dbReference type="Proteomes" id="UP000619743">
    <property type="component" value="Unassembled WGS sequence"/>
</dbReference>
<feature type="coiled-coil region" evidence="18">
    <location>
        <begin position="668"/>
        <end position="695"/>
    </location>
</feature>
<dbReference type="CDD" id="cd16922">
    <property type="entry name" value="HATPase_EvgS-ArcB-TorS-like"/>
    <property type="match status" value="1"/>
</dbReference>
<comment type="catalytic activity">
    <reaction evidence="1">
        <text>ATP + protein L-histidine = ADP + protein N-phospho-L-histidine.</text>
        <dbReference type="EC" id="2.7.13.3"/>
    </reaction>
</comment>
<feature type="transmembrane region" description="Helical" evidence="19">
    <location>
        <begin position="269"/>
        <end position="287"/>
    </location>
</feature>
<evidence type="ECO:0000259" key="23">
    <source>
        <dbReference type="PROSITE" id="PS50894"/>
    </source>
</evidence>
<dbReference type="SUPFAM" id="SSF55785">
    <property type="entry name" value="PYP-like sensor domain (PAS domain)"/>
    <property type="match status" value="1"/>
</dbReference>
<evidence type="ECO:0000256" key="17">
    <source>
        <dbReference type="PROSITE-ProRule" id="PRU00169"/>
    </source>
</evidence>
<dbReference type="SMART" id="SM00091">
    <property type="entry name" value="PAS"/>
    <property type="match status" value="1"/>
</dbReference>
<evidence type="ECO:0000256" key="8">
    <source>
        <dbReference type="ARBA" id="ARBA00022741"/>
    </source>
</evidence>
<feature type="domain" description="Response regulatory" evidence="21">
    <location>
        <begin position="1070"/>
        <end position="1188"/>
    </location>
</feature>
<evidence type="ECO:0000256" key="13">
    <source>
        <dbReference type="ARBA" id="ARBA00023136"/>
    </source>
</evidence>
<dbReference type="InterPro" id="IPR005467">
    <property type="entry name" value="His_kinase_dom"/>
</dbReference>
<proteinExistence type="predicted"/>
<gene>
    <name evidence="24" type="ORF">GCM10011369_33200</name>
</gene>
<comment type="subunit">
    <text evidence="14">At low DSF concentrations, interacts with RpfF.</text>
</comment>
<evidence type="ECO:0000259" key="20">
    <source>
        <dbReference type="PROSITE" id="PS50109"/>
    </source>
</evidence>
<dbReference type="GO" id="GO:0005524">
    <property type="term" value="F:ATP binding"/>
    <property type="evidence" value="ECO:0007669"/>
    <property type="project" value="UniProtKB-KW"/>
</dbReference>
<dbReference type="PROSITE" id="PS50112">
    <property type="entry name" value="PAS"/>
    <property type="match status" value="1"/>
</dbReference>
<dbReference type="PROSITE" id="PS50109">
    <property type="entry name" value="HIS_KIN"/>
    <property type="match status" value="1"/>
</dbReference>
<evidence type="ECO:0000256" key="11">
    <source>
        <dbReference type="ARBA" id="ARBA00022989"/>
    </source>
</evidence>
<evidence type="ECO:0000256" key="2">
    <source>
        <dbReference type="ARBA" id="ARBA00004651"/>
    </source>
</evidence>
<dbReference type="CDD" id="cd18774">
    <property type="entry name" value="PDC2_HK_sensor"/>
    <property type="match status" value="1"/>
</dbReference>
<evidence type="ECO:0000256" key="3">
    <source>
        <dbReference type="ARBA" id="ARBA00012438"/>
    </source>
</evidence>
<dbReference type="EMBL" id="BMDX01000024">
    <property type="protein sequence ID" value="GGA88408.1"/>
    <property type="molecule type" value="Genomic_DNA"/>
</dbReference>
<keyword evidence="9" id="KW-0418">Kinase</keyword>
<feature type="modified residue" description="Phosphohistidine" evidence="16">
    <location>
        <position position="1413"/>
    </location>
</feature>
<dbReference type="Gene3D" id="3.40.50.2300">
    <property type="match status" value="2"/>
</dbReference>
<evidence type="ECO:0000256" key="15">
    <source>
        <dbReference type="ARBA" id="ARBA00068150"/>
    </source>
</evidence>
<dbReference type="SMART" id="SM00388">
    <property type="entry name" value="HisKA"/>
    <property type="match status" value="1"/>
</dbReference>
<keyword evidence="10" id="KW-0067">ATP-binding</keyword>
<dbReference type="Pfam" id="PF01627">
    <property type="entry name" value="Hpt"/>
    <property type="match status" value="1"/>
</dbReference>
<dbReference type="SUPFAM" id="SSF53850">
    <property type="entry name" value="Periplasmic binding protein-like II"/>
    <property type="match status" value="1"/>
</dbReference>
<feature type="domain" description="PAS" evidence="22">
    <location>
        <begin position="692"/>
        <end position="762"/>
    </location>
</feature>
<keyword evidence="18" id="KW-0175">Coiled coil</keyword>
<protein>
    <recommendedName>
        <fullName evidence="15">Sensory/regulatory protein RpfC</fullName>
        <ecNumber evidence="3">2.7.13.3</ecNumber>
    </recommendedName>
</protein>
<feature type="domain" description="Histidine kinase" evidence="20">
    <location>
        <begin position="830"/>
        <end position="1046"/>
    </location>
</feature>
<dbReference type="PROSITE" id="PS50894">
    <property type="entry name" value="HPT"/>
    <property type="match status" value="1"/>
</dbReference>
<evidence type="ECO:0000256" key="16">
    <source>
        <dbReference type="PROSITE-ProRule" id="PRU00110"/>
    </source>
</evidence>
<dbReference type="GO" id="GO:0005886">
    <property type="term" value="C:plasma membrane"/>
    <property type="evidence" value="ECO:0007669"/>
    <property type="project" value="UniProtKB-SubCell"/>
</dbReference>
<dbReference type="InterPro" id="IPR001638">
    <property type="entry name" value="Solute-binding_3/MltF_N"/>
</dbReference>
<dbReference type="FunFam" id="3.30.565.10:FF:000010">
    <property type="entry name" value="Sensor histidine kinase RcsC"/>
    <property type="match status" value="1"/>
</dbReference>
<dbReference type="Gene3D" id="3.40.190.10">
    <property type="entry name" value="Periplasmic binding protein-like II"/>
    <property type="match status" value="2"/>
</dbReference>
<dbReference type="CDD" id="cd01007">
    <property type="entry name" value="PBP2_BvgS_HisK_like"/>
    <property type="match status" value="1"/>
</dbReference>
<dbReference type="Pfam" id="PF00989">
    <property type="entry name" value="PAS"/>
    <property type="match status" value="1"/>
</dbReference>
<dbReference type="PROSITE" id="PS50110">
    <property type="entry name" value="RESPONSE_REGULATORY"/>
    <property type="match status" value="2"/>
</dbReference>
<dbReference type="Gene3D" id="3.30.450.20">
    <property type="entry name" value="PAS domain"/>
    <property type="match status" value="1"/>
</dbReference>
<dbReference type="PANTHER" id="PTHR45339">
    <property type="entry name" value="HYBRID SIGNAL TRANSDUCTION HISTIDINE KINASE J"/>
    <property type="match status" value="1"/>
</dbReference>
<dbReference type="InterPro" id="IPR000014">
    <property type="entry name" value="PAS"/>
</dbReference>
<dbReference type="SUPFAM" id="SSF55874">
    <property type="entry name" value="ATPase domain of HSP90 chaperone/DNA topoisomerase II/histidine kinase"/>
    <property type="match status" value="1"/>
</dbReference>
<dbReference type="Gene3D" id="3.30.565.10">
    <property type="entry name" value="Histidine kinase-like ATPase, C-terminal domain"/>
    <property type="match status" value="1"/>
</dbReference>
<dbReference type="NCBIfam" id="TIGR00229">
    <property type="entry name" value="sensory_box"/>
    <property type="match status" value="1"/>
</dbReference>
<evidence type="ECO:0000256" key="4">
    <source>
        <dbReference type="ARBA" id="ARBA00022475"/>
    </source>
</evidence>
<evidence type="ECO:0000256" key="12">
    <source>
        <dbReference type="ARBA" id="ARBA00023012"/>
    </source>
</evidence>
<dbReference type="InterPro" id="IPR036890">
    <property type="entry name" value="HATPase_C_sf"/>
</dbReference>
<evidence type="ECO:0000256" key="14">
    <source>
        <dbReference type="ARBA" id="ARBA00064003"/>
    </source>
</evidence>
<feature type="modified residue" description="4-aspartylphosphate" evidence="17">
    <location>
        <position position="1265"/>
    </location>
</feature>
<dbReference type="CDD" id="cd00082">
    <property type="entry name" value="HisKA"/>
    <property type="match status" value="1"/>
</dbReference>
<dbReference type="SMART" id="SM00062">
    <property type="entry name" value="PBPb"/>
    <property type="match status" value="1"/>
</dbReference>
<evidence type="ECO:0000256" key="7">
    <source>
        <dbReference type="ARBA" id="ARBA00022692"/>
    </source>
</evidence>
<accession>A0A8J2U9C1</accession>
<evidence type="ECO:0000256" key="5">
    <source>
        <dbReference type="ARBA" id="ARBA00022553"/>
    </source>
</evidence>
<feature type="domain" description="HPt" evidence="23">
    <location>
        <begin position="1374"/>
        <end position="1468"/>
    </location>
</feature>
<keyword evidence="11 19" id="KW-1133">Transmembrane helix</keyword>
<evidence type="ECO:0000256" key="9">
    <source>
        <dbReference type="ARBA" id="ARBA00022777"/>
    </source>
</evidence>
<dbReference type="InterPro" id="IPR035965">
    <property type="entry name" value="PAS-like_dom_sf"/>
</dbReference>
<comment type="caution">
    <text evidence="24">The sequence shown here is derived from an EMBL/GenBank/DDBJ whole genome shotgun (WGS) entry which is preliminary data.</text>
</comment>
<evidence type="ECO:0000256" key="1">
    <source>
        <dbReference type="ARBA" id="ARBA00000085"/>
    </source>
</evidence>
<dbReference type="Gene3D" id="1.20.120.160">
    <property type="entry name" value="HPT domain"/>
    <property type="match status" value="1"/>
</dbReference>
<keyword evidence="6" id="KW-0808">Transferase</keyword>
<reference evidence="25" key="1">
    <citation type="journal article" date="2019" name="Int. J. Syst. Evol. Microbiol.">
        <title>The Global Catalogue of Microorganisms (GCM) 10K type strain sequencing project: providing services to taxonomists for standard genome sequencing and annotation.</title>
        <authorList>
            <consortium name="The Broad Institute Genomics Platform"/>
            <consortium name="The Broad Institute Genome Sequencing Center for Infectious Disease"/>
            <person name="Wu L."/>
            <person name="Ma J."/>
        </authorList>
    </citation>
    <scope>NUCLEOTIDE SEQUENCE [LARGE SCALE GENOMIC DNA]</scope>
    <source>
        <strain evidence="25">CGMCC 1.10130</strain>
    </source>
</reference>
<evidence type="ECO:0000313" key="24">
    <source>
        <dbReference type="EMBL" id="GGA88408.1"/>
    </source>
</evidence>
<keyword evidence="5 17" id="KW-0597">Phosphoprotein</keyword>
<evidence type="ECO:0000256" key="18">
    <source>
        <dbReference type="SAM" id="Coils"/>
    </source>
</evidence>
<comment type="subcellular location">
    <subcellularLocation>
        <location evidence="2">Cell membrane</location>
        <topology evidence="2">Multi-pass membrane protein</topology>
    </subcellularLocation>
</comment>
<keyword evidence="4" id="KW-1003">Cell membrane</keyword>
<dbReference type="Pfam" id="PF02518">
    <property type="entry name" value="HATPase_c"/>
    <property type="match status" value="1"/>
</dbReference>
<dbReference type="InterPro" id="IPR003661">
    <property type="entry name" value="HisK_dim/P_dom"/>
</dbReference>
<dbReference type="Gene3D" id="1.10.287.130">
    <property type="match status" value="1"/>
</dbReference>
<dbReference type="InterPro" id="IPR001789">
    <property type="entry name" value="Sig_transdc_resp-reg_receiver"/>
</dbReference>
<feature type="transmembrane region" description="Helical" evidence="19">
    <location>
        <begin position="634"/>
        <end position="657"/>
    </location>
</feature>
<dbReference type="InterPro" id="IPR011006">
    <property type="entry name" value="CheY-like_superfamily"/>
</dbReference>
<dbReference type="CDD" id="cd00088">
    <property type="entry name" value="HPT"/>
    <property type="match status" value="1"/>
</dbReference>
<dbReference type="InterPro" id="IPR008207">
    <property type="entry name" value="Sig_transdc_His_kin_Hpt_dom"/>
</dbReference>
<keyword evidence="13 19" id="KW-0472">Membrane</keyword>
<name>A0A8J2U9C1_9GAMM</name>
<dbReference type="SMART" id="SM00448">
    <property type="entry name" value="REC"/>
    <property type="match status" value="2"/>
</dbReference>
<evidence type="ECO:0000256" key="19">
    <source>
        <dbReference type="SAM" id="Phobius"/>
    </source>
</evidence>
<dbReference type="PANTHER" id="PTHR45339:SF1">
    <property type="entry name" value="HYBRID SIGNAL TRANSDUCTION HISTIDINE KINASE J"/>
    <property type="match status" value="1"/>
</dbReference>
<keyword evidence="12" id="KW-0902">Two-component regulatory system</keyword>
<dbReference type="PRINTS" id="PR00344">
    <property type="entry name" value="BCTRLSENSOR"/>
</dbReference>
<feature type="transmembrane region" description="Helical" evidence="19">
    <location>
        <begin position="307"/>
        <end position="327"/>
    </location>
</feature>
<dbReference type="CDD" id="cd00130">
    <property type="entry name" value="PAS"/>
    <property type="match status" value="1"/>
</dbReference>
<dbReference type="InterPro" id="IPR003594">
    <property type="entry name" value="HATPase_dom"/>
</dbReference>
<dbReference type="SUPFAM" id="SSF47384">
    <property type="entry name" value="Homodimeric domain of signal transducing histidine kinase"/>
    <property type="match status" value="1"/>
</dbReference>
<dbReference type="SUPFAM" id="SSF47226">
    <property type="entry name" value="Histidine-containing phosphotransfer domain, HPT domain"/>
    <property type="match status" value="1"/>
</dbReference>
<dbReference type="SMART" id="SM00387">
    <property type="entry name" value="HATPase_c"/>
    <property type="match status" value="1"/>
</dbReference>
<dbReference type="GO" id="GO:0000155">
    <property type="term" value="F:phosphorelay sensor kinase activity"/>
    <property type="evidence" value="ECO:0007669"/>
    <property type="project" value="InterPro"/>
</dbReference>
<dbReference type="Pfam" id="PF00072">
    <property type="entry name" value="Response_reg"/>
    <property type="match status" value="2"/>
</dbReference>
<evidence type="ECO:0000313" key="25">
    <source>
        <dbReference type="Proteomes" id="UP000619743"/>
    </source>
</evidence>
<feature type="domain" description="Response regulatory" evidence="21">
    <location>
        <begin position="1216"/>
        <end position="1330"/>
    </location>
</feature>
<dbReference type="InterPro" id="IPR013767">
    <property type="entry name" value="PAS_fold"/>
</dbReference>
<evidence type="ECO:0000259" key="21">
    <source>
        <dbReference type="PROSITE" id="PS50110"/>
    </source>
</evidence>